<name>A0A6V8QZM5_TRIAP</name>
<proteinExistence type="predicted"/>
<reference evidence="1 2" key="1">
    <citation type="submission" date="2020-07" db="EMBL/GenBank/DDBJ databases">
        <title>Trichoderma asperellum IC-1 whole genome shotgun sequence.</title>
        <authorList>
            <person name="Kanamasa S."/>
            <person name="Takahashi H."/>
        </authorList>
    </citation>
    <scope>NUCLEOTIDE SEQUENCE [LARGE SCALE GENOMIC DNA]</scope>
    <source>
        <strain evidence="1 2">IC-1</strain>
    </source>
</reference>
<dbReference type="EMBL" id="BLZH01000009">
    <property type="protein sequence ID" value="GFP57770.1"/>
    <property type="molecule type" value="Genomic_DNA"/>
</dbReference>
<evidence type="ECO:0008006" key="3">
    <source>
        <dbReference type="Google" id="ProtNLM"/>
    </source>
</evidence>
<dbReference type="Gene3D" id="3.40.50.1580">
    <property type="entry name" value="Nucleoside phosphorylase domain"/>
    <property type="match status" value="1"/>
</dbReference>
<dbReference type="GO" id="GO:0009116">
    <property type="term" value="P:nucleoside metabolic process"/>
    <property type="evidence" value="ECO:0007669"/>
    <property type="project" value="InterPro"/>
</dbReference>
<dbReference type="InterPro" id="IPR035994">
    <property type="entry name" value="Nucleoside_phosphorylase_sf"/>
</dbReference>
<protein>
    <recommendedName>
        <fullName evidence="3">Nucleoside phosphorylase domain-containing protein</fullName>
    </recommendedName>
</protein>
<dbReference type="PANTHER" id="PTHR46082">
    <property type="entry name" value="ATP/GTP-BINDING PROTEIN-RELATED"/>
    <property type="match status" value="1"/>
</dbReference>
<dbReference type="PANTHER" id="PTHR46082:SF11">
    <property type="entry name" value="AAA+ ATPASE DOMAIN-CONTAINING PROTEIN-RELATED"/>
    <property type="match status" value="1"/>
</dbReference>
<comment type="caution">
    <text evidence="1">The sequence shown here is derived from an EMBL/GenBank/DDBJ whole genome shotgun (WGS) entry which is preliminary data.</text>
</comment>
<evidence type="ECO:0000313" key="1">
    <source>
        <dbReference type="EMBL" id="GFP57770.1"/>
    </source>
</evidence>
<dbReference type="OrthoDB" id="20872at2759"/>
<sequence length="433" mass="49039">MEEVLAFESYGNELDKDQTYEPSLKSQLSANFCEIFDRMRSLLDTASADFKEGSALVKTKCGTDDYIQQWRGLLDNEFIPGDPDYVPQDENEDPAPTVRPITKRTTTLKSRDDYTVGWICALPEEQRAAFVMLDERHADIRTAVYDHNTYNLGSIGRHNVVIASPPYGRHNSSSPELVGYRMIESFPRIKFGLMVGIGSGVPSKVRLGDVVVSTPTGYFPGAVQWAMVGKESGSFRRLGSLNNPPNLLLTTLTKLMADPETGDNMLEHLEEIREKWPNAPIPNYSRPKSLKDVVFKSQYLHVEMTRAYDEEGDEEDEQDECKFCDKNMVVKREPWGERVHYGLIASGNEIIRDATLREQINKDFGGQIYCIDNNTGAQLMNSLPSIVIRGICDYADSHKYQRWRHHAAGMAAAFAKELLHNVLPVEERDYLIR</sequence>
<dbReference type="GO" id="GO:0003824">
    <property type="term" value="F:catalytic activity"/>
    <property type="evidence" value="ECO:0007669"/>
    <property type="project" value="InterPro"/>
</dbReference>
<dbReference type="SUPFAM" id="SSF53167">
    <property type="entry name" value="Purine and uridine phosphorylases"/>
    <property type="match status" value="1"/>
</dbReference>
<accession>A0A6V8QZM5</accession>
<gene>
    <name evidence="1" type="ORF">TASIC1_0009010700</name>
</gene>
<dbReference type="InterPro" id="IPR053137">
    <property type="entry name" value="NLR-like"/>
</dbReference>
<dbReference type="Proteomes" id="UP000517252">
    <property type="component" value="Unassembled WGS sequence"/>
</dbReference>
<dbReference type="AlphaFoldDB" id="A0A6V8QZM5"/>
<evidence type="ECO:0000313" key="2">
    <source>
        <dbReference type="Proteomes" id="UP000517252"/>
    </source>
</evidence>
<organism evidence="1 2">
    <name type="scientific">Trichoderma asperellum</name>
    <name type="common">Filamentous fungus</name>
    <dbReference type="NCBI Taxonomy" id="101201"/>
    <lineage>
        <taxon>Eukaryota</taxon>
        <taxon>Fungi</taxon>
        <taxon>Dikarya</taxon>
        <taxon>Ascomycota</taxon>
        <taxon>Pezizomycotina</taxon>
        <taxon>Sordariomycetes</taxon>
        <taxon>Hypocreomycetidae</taxon>
        <taxon>Hypocreales</taxon>
        <taxon>Hypocreaceae</taxon>
        <taxon>Trichoderma</taxon>
    </lineage>
</organism>